<dbReference type="SUPFAM" id="SSF46689">
    <property type="entry name" value="Homeodomain-like"/>
    <property type="match status" value="1"/>
</dbReference>
<keyword evidence="2" id="KW-0238">DNA-binding</keyword>
<keyword evidence="3" id="KW-0804">Transcription</keyword>
<reference evidence="5 6" key="1">
    <citation type="submission" date="2019-10" db="EMBL/GenBank/DDBJ databases">
        <title>Alkaliphilus serpentinus sp. nov. and Alkaliphilus pronyensis sp. nov., two novel anaerobic alkaliphilic species isolated from the serpentinized-hosted hydrothermal field of the Prony Bay (New Caledonia).</title>
        <authorList>
            <person name="Postec A."/>
        </authorList>
    </citation>
    <scope>NUCLEOTIDE SEQUENCE [LARGE SCALE GENOMIC DNA]</scope>
    <source>
        <strain evidence="5 6">LacV</strain>
    </source>
</reference>
<dbReference type="PANTHER" id="PTHR43280:SF2">
    <property type="entry name" value="HTH-TYPE TRANSCRIPTIONAL REGULATOR EXSA"/>
    <property type="match status" value="1"/>
</dbReference>
<dbReference type="Proteomes" id="UP000432715">
    <property type="component" value="Unassembled WGS sequence"/>
</dbReference>
<proteinExistence type="predicted"/>
<sequence>MIKQYLNNFIPTQGEKLWSNIKQQSTIYREYSPIRKLQPYIACYWTSKTINTTNEVVTSRVIPDGCMDIVFDIGEINKGKCGSVCGLMTKSSEEEVKGTSEFLGVRFWPGGIIPFLKISANDFTDKSVSLDDILGKLALEISERLCFSETLSERLMIIEDELVRLILKAGVSNELMICALYEIYKHRGIISIKNLSQEMNMSQRQLSRNFKNWIGTNPKTFVNIIRFQNIIKQLNEATNINLQDMVFENGYYDQAHFIKDFKTFYGKTPGRLKYDVHFLQYNNHN</sequence>
<dbReference type="InterPro" id="IPR046532">
    <property type="entry name" value="DUF6597"/>
</dbReference>
<evidence type="ECO:0000256" key="2">
    <source>
        <dbReference type="ARBA" id="ARBA00023125"/>
    </source>
</evidence>
<dbReference type="OrthoDB" id="323290at2"/>
<comment type="caution">
    <text evidence="5">The sequence shown here is derived from an EMBL/GenBank/DDBJ whole genome shotgun (WGS) entry which is preliminary data.</text>
</comment>
<dbReference type="Pfam" id="PF12833">
    <property type="entry name" value="HTH_18"/>
    <property type="match status" value="1"/>
</dbReference>
<keyword evidence="1" id="KW-0805">Transcription regulation</keyword>
<dbReference type="AlphaFoldDB" id="A0A6I0F7C0"/>
<organism evidence="5 6">
    <name type="scientific">Alkaliphilus pronyensis</name>
    <dbReference type="NCBI Taxonomy" id="1482732"/>
    <lineage>
        <taxon>Bacteria</taxon>
        <taxon>Bacillati</taxon>
        <taxon>Bacillota</taxon>
        <taxon>Clostridia</taxon>
        <taxon>Peptostreptococcales</taxon>
        <taxon>Natronincolaceae</taxon>
        <taxon>Alkaliphilus</taxon>
    </lineage>
</organism>
<dbReference type="GO" id="GO:0043565">
    <property type="term" value="F:sequence-specific DNA binding"/>
    <property type="evidence" value="ECO:0007669"/>
    <property type="project" value="InterPro"/>
</dbReference>
<evidence type="ECO:0000256" key="1">
    <source>
        <dbReference type="ARBA" id="ARBA00023015"/>
    </source>
</evidence>
<dbReference type="SMART" id="SM00342">
    <property type="entry name" value="HTH_ARAC"/>
    <property type="match status" value="1"/>
</dbReference>
<gene>
    <name evidence="5" type="ORF">F8154_01755</name>
</gene>
<dbReference type="Pfam" id="PF20240">
    <property type="entry name" value="DUF6597"/>
    <property type="match status" value="1"/>
</dbReference>
<evidence type="ECO:0000313" key="5">
    <source>
        <dbReference type="EMBL" id="KAB3538530.1"/>
    </source>
</evidence>
<dbReference type="InterPro" id="IPR009057">
    <property type="entry name" value="Homeodomain-like_sf"/>
</dbReference>
<dbReference type="PANTHER" id="PTHR43280">
    <property type="entry name" value="ARAC-FAMILY TRANSCRIPTIONAL REGULATOR"/>
    <property type="match status" value="1"/>
</dbReference>
<evidence type="ECO:0000313" key="6">
    <source>
        <dbReference type="Proteomes" id="UP000432715"/>
    </source>
</evidence>
<protein>
    <submittedName>
        <fullName evidence="5">AraC family transcriptional regulator</fullName>
    </submittedName>
</protein>
<accession>A0A6I0F7C0</accession>
<dbReference type="InterPro" id="IPR018060">
    <property type="entry name" value="HTH_AraC"/>
</dbReference>
<evidence type="ECO:0000259" key="4">
    <source>
        <dbReference type="PROSITE" id="PS01124"/>
    </source>
</evidence>
<name>A0A6I0F7C0_9FIRM</name>
<dbReference type="PROSITE" id="PS01124">
    <property type="entry name" value="HTH_ARAC_FAMILY_2"/>
    <property type="match status" value="1"/>
</dbReference>
<feature type="domain" description="HTH araC/xylS-type" evidence="4">
    <location>
        <begin position="174"/>
        <end position="275"/>
    </location>
</feature>
<dbReference type="Gene3D" id="1.10.10.60">
    <property type="entry name" value="Homeodomain-like"/>
    <property type="match status" value="1"/>
</dbReference>
<evidence type="ECO:0000256" key="3">
    <source>
        <dbReference type="ARBA" id="ARBA00023163"/>
    </source>
</evidence>
<dbReference type="GO" id="GO:0003700">
    <property type="term" value="F:DNA-binding transcription factor activity"/>
    <property type="evidence" value="ECO:0007669"/>
    <property type="project" value="InterPro"/>
</dbReference>
<dbReference type="EMBL" id="WBZC01000005">
    <property type="protein sequence ID" value="KAB3538530.1"/>
    <property type="molecule type" value="Genomic_DNA"/>
</dbReference>
<dbReference type="RefSeq" id="WP_151859872.1">
    <property type="nucleotide sequence ID" value="NZ_WBZC01000005.1"/>
</dbReference>
<keyword evidence="6" id="KW-1185">Reference proteome</keyword>